<organism evidence="1 2">
    <name type="scientific">Orbilia oligospora</name>
    <name type="common">Nematode-trapping fungus</name>
    <name type="synonym">Arthrobotrys oligospora</name>
    <dbReference type="NCBI Taxonomy" id="2813651"/>
    <lineage>
        <taxon>Eukaryota</taxon>
        <taxon>Fungi</taxon>
        <taxon>Dikarya</taxon>
        <taxon>Ascomycota</taxon>
        <taxon>Pezizomycotina</taxon>
        <taxon>Orbiliomycetes</taxon>
        <taxon>Orbiliales</taxon>
        <taxon>Orbiliaceae</taxon>
        <taxon>Orbilia</taxon>
    </lineage>
</organism>
<protein>
    <submittedName>
        <fullName evidence="1">Uncharacterized protein</fullName>
    </submittedName>
</protein>
<accession>A0A7C8IX44</accession>
<dbReference type="EMBL" id="WIQW01000150">
    <property type="protein sequence ID" value="KAF3079635.1"/>
    <property type="molecule type" value="Genomic_DNA"/>
</dbReference>
<reference evidence="1 2" key="1">
    <citation type="submission" date="2019-06" db="EMBL/GenBank/DDBJ databases">
        <authorList>
            <person name="Palmer J.M."/>
        </authorList>
    </citation>
    <scope>NUCLEOTIDE SEQUENCE [LARGE SCALE GENOMIC DNA]</scope>
    <source>
        <strain evidence="1 2">TWF102</strain>
    </source>
</reference>
<dbReference type="Proteomes" id="UP000475325">
    <property type="component" value="Unassembled WGS sequence"/>
</dbReference>
<gene>
    <name evidence="1" type="ORF">TWF102_002786</name>
</gene>
<comment type="caution">
    <text evidence="1">The sequence shown here is derived from an EMBL/GenBank/DDBJ whole genome shotgun (WGS) entry which is preliminary data.</text>
</comment>
<proteinExistence type="predicted"/>
<sequence>MFLRASVREQECKLISHFWEWKDHWKIEGIKSQSIISPPLVFPSDRLLYDSLVIWDVPQFVSVFVALDLSIRVFSDIVYRNLNSRRTCEK</sequence>
<name>A0A7C8IX44_ORBOL</name>
<dbReference type="AlphaFoldDB" id="A0A7C8IX44"/>
<evidence type="ECO:0000313" key="2">
    <source>
        <dbReference type="Proteomes" id="UP000475325"/>
    </source>
</evidence>
<evidence type="ECO:0000313" key="1">
    <source>
        <dbReference type="EMBL" id="KAF3079635.1"/>
    </source>
</evidence>